<dbReference type="PIRSF" id="PIRSF006268">
    <property type="entry name" value="ApbE"/>
    <property type="match status" value="1"/>
</dbReference>
<evidence type="ECO:0000313" key="14">
    <source>
        <dbReference type="EMBL" id="WLD59338.1"/>
    </source>
</evidence>
<protein>
    <recommendedName>
        <fullName evidence="3 11">FAD:protein FMN transferase</fullName>
        <ecNumber evidence="2 11">2.7.1.180</ecNumber>
    </recommendedName>
    <alternativeName>
        <fullName evidence="9 11">Flavin transferase</fullName>
    </alternativeName>
</protein>
<dbReference type="PANTHER" id="PTHR30040">
    <property type="entry name" value="THIAMINE BIOSYNTHESIS LIPOPROTEIN APBE"/>
    <property type="match status" value="1"/>
</dbReference>
<evidence type="ECO:0000256" key="7">
    <source>
        <dbReference type="ARBA" id="ARBA00022827"/>
    </source>
</evidence>
<dbReference type="EC" id="2.7.1.180" evidence="2 11"/>
<keyword evidence="13" id="KW-0472">Membrane</keyword>
<dbReference type="EMBL" id="CP101717">
    <property type="protein sequence ID" value="WLD59338.1"/>
    <property type="molecule type" value="Genomic_DNA"/>
</dbReference>
<comment type="catalytic activity">
    <reaction evidence="10 11 13">
        <text>L-threonyl-[protein] + FAD = FMN-L-threonyl-[protein] + AMP + H(+)</text>
        <dbReference type="Rhea" id="RHEA:36847"/>
        <dbReference type="Rhea" id="RHEA-COMP:11060"/>
        <dbReference type="Rhea" id="RHEA-COMP:11061"/>
        <dbReference type="ChEBI" id="CHEBI:15378"/>
        <dbReference type="ChEBI" id="CHEBI:30013"/>
        <dbReference type="ChEBI" id="CHEBI:57692"/>
        <dbReference type="ChEBI" id="CHEBI:74257"/>
        <dbReference type="ChEBI" id="CHEBI:456215"/>
        <dbReference type="EC" id="2.7.1.180"/>
    </reaction>
</comment>
<keyword evidence="7 11" id="KW-0274">FAD</keyword>
<feature type="binding site" evidence="12">
    <location>
        <position position="291"/>
    </location>
    <ligand>
        <name>Mg(2+)</name>
        <dbReference type="ChEBI" id="CHEBI:18420"/>
    </ligand>
</feature>
<dbReference type="Pfam" id="PF02424">
    <property type="entry name" value="ApbE"/>
    <property type="match status" value="1"/>
</dbReference>
<dbReference type="RefSeq" id="WP_304996629.1">
    <property type="nucleotide sequence ID" value="NZ_CP101717.1"/>
</dbReference>
<proteinExistence type="inferred from homology"/>
<organism evidence="14">
    <name type="scientific">Salinispirillum sp. LH 10-3-1</name>
    <dbReference type="NCBI Taxonomy" id="2952525"/>
    <lineage>
        <taxon>Bacteria</taxon>
        <taxon>Pseudomonadati</taxon>
        <taxon>Pseudomonadota</taxon>
        <taxon>Gammaproteobacteria</taxon>
        <taxon>Oceanospirillales</taxon>
        <taxon>Saccharospirillaceae</taxon>
        <taxon>Salinispirillum</taxon>
    </lineage>
</organism>
<evidence type="ECO:0000256" key="12">
    <source>
        <dbReference type="PIRSR" id="PIRSR006268-2"/>
    </source>
</evidence>
<evidence type="ECO:0000256" key="2">
    <source>
        <dbReference type="ARBA" id="ARBA00011955"/>
    </source>
</evidence>
<dbReference type="InterPro" id="IPR024932">
    <property type="entry name" value="ApbE"/>
</dbReference>
<reference evidence="14" key="1">
    <citation type="submission" date="2022-07" db="EMBL/GenBank/DDBJ databases">
        <title>Complete genome sequence of Salinispirillum sp. LH10-3-1 capable of multiple carbohydrate inversion isolated from a soda lake.</title>
        <authorList>
            <person name="Liu J."/>
            <person name="Zhai Y."/>
            <person name="Zhang H."/>
            <person name="Yang H."/>
            <person name="Qu J."/>
            <person name="Li J."/>
        </authorList>
    </citation>
    <scope>NUCLEOTIDE SEQUENCE</scope>
    <source>
        <strain evidence="14">LH 10-3-1</strain>
    </source>
</reference>
<comment type="similarity">
    <text evidence="1 11 13">Belongs to the ApbE family.</text>
</comment>
<keyword evidence="5 11" id="KW-0808">Transferase</keyword>
<dbReference type="SUPFAM" id="SSF143631">
    <property type="entry name" value="ApbE-like"/>
    <property type="match status" value="1"/>
</dbReference>
<sequence length="342" mass="37433">MRQYLFVPLLLIALTVLVGCDRGTITEPVRLSGSTMGTSYSVIVYAPASERLRIEIGVQRQLARVVDTMSTYEPRSDISLFNQAPVDTWVSVSADVATVVAAALDVAEKSRGAFEPTILPLVNIWGFGPLDRPEEVPTEVELAQAMDLLGWEAVEVRMDPPALRKTAPRELDLSAIAKGYGADVVAEYLRSLGYNSFLVELGGDMRISGAKPDGSPWRVGIETPEEGIARSAYRVLEFFDDAALVTSGDYRNYFEVDGVRYSHTIDPRTGYPVRHNMVSVSVMAENAMLADAWATALVSVGPEQARVLADTYGLSIYLIERVAGEFVEYMTGEFTRLMSAGE</sequence>
<evidence type="ECO:0000256" key="13">
    <source>
        <dbReference type="RuleBase" id="RU363002"/>
    </source>
</evidence>
<evidence type="ECO:0000256" key="5">
    <source>
        <dbReference type="ARBA" id="ARBA00022679"/>
    </source>
</evidence>
<evidence type="ECO:0000256" key="1">
    <source>
        <dbReference type="ARBA" id="ARBA00008282"/>
    </source>
</evidence>
<comment type="function">
    <text evidence="13">Flavin transferase that catalyzes the transfer of the FMN moiety of FAD and its covalent binding to the hydroxyl group of a threonine residue in a target flavoprotein.</text>
</comment>
<keyword evidence="8 11" id="KW-0460">Magnesium</keyword>
<comment type="subcellular location">
    <subcellularLocation>
        <location evidence="13">Cell inner membrane</location>
        <topology evidence="13">Lipid-anchor</topology>
        <orientation evidence="13">Periplasmic side</orientation>
    </subcellularLocation>
</comment>
<gene>
    <name evidence="14" type="ORF">NFC81_06040</name>
</gene>
<evidence type="ECO:0000256" key="3">
    <source>
        <dbReference type="ARBA" id="ARBA00016337"/>
    </source>
</evidence>
<dbReference type="GO" id="GO:0016740">
    <property type="term" value="F:transferase activity"/>
    <property type="evidence" value="ECO:0007669"/>
    <property type="project" value="UniProtKB-UniRule"/>
</dbReference>
<keyword evidence="6 11" id="KW-0479">Metal-binding</keyword>
<accession>A0AB38YJQ4</accession>
<evidence type="ECO:0000256" key="4">
    <source>
        <dbReference type="ARBA" id="ARBA00022630"/>
    </source>
</evidence>
<dbReference type="GO" id="GO:0005886">
    <property type="term" value="C:plasma membrane"/>
    <property type="evidence" value="ECO:0007669"/>
    <property type="project" value="UniProtKB-SubCell"/>
</dbReference>
<name>A0AB38YJQ4_9GAMM</name>
<dbReference type="PROSITE" id="PS51257">
    <property type="entry name" value="PROKAR_LIPOPROTEIN"/>
    <property type="match status" value="1"/>
</dbReference>
<dbReference type="GO" id="GO:0046872">
    <property type="term" value="F:metal ion binding"/>
    <property type="evidence" value="ECO:0007669"/>
    <property type="project" value="UniProtKB-UniRule"/>
</dbReference>
<evidence type="ECO:0000256" key="10">
    <source>
        <dbReference type="ARBA" id="ARBA00048540"/>
    </source>
</evidence>
<comment type="cofactor">
    <cofactor evidence="12">
        <name>Mg(2+)</name>
        <dbReference type="ChEBI" id="CHEBI:18420"/>
    </cofactor>
    <cofactor evidence="12">
        <name>Mn(2+)</name>
        <dbReference type="ChEBI" id="CHEBI:29035"/>
    </cofactor>
    <text evidence="12">Magnesium. Can also use manganese.</text>
</comment>
<dbReference type="Gene3D" id="3.10.520.10">
    <property type="entry name" value="ApbE-like domains"/>
    <property type="match status" value="1"/>
</dbReference>
<keyword evidence="13" id="KW-1003">Cell membrane</keyword>
<dbReference type="AlphaFoldDB" id="A0AB38YJQ4"/>
<dbReference type="PANTHER" id="PTHR30040:SF2">
    <property type="entry name" value="FAD:PROTEIN FMN TRANSFERASE"/>
    <property type="match status" value="1"/>
</dbReference>
<keyword evidence="13" id="KW-0449">Lipoprotein</keyword>
<feature type="binding site" evidence="12">
    <location>
        <position position="295"/>
    </location>
    <ligand>
        <name>Mg(2+)</name>
        <dbReference type="ChEBI" id="CHEBI:18420"/>
    </ligand>
</feature>
<evidence type="ECO:0000256" key="6">
    <source>
        <dbReference type="ARBA" id="ARBA00022723"/>
    </source>
</evidence>
<dbReference type="InterPro" id="IPR003374">
    <property type="entry name" value="ApbE-like_sf"/>
</dbReference>
<keyword evidence="4 11" id="KW-0285">Flavoprotein</keyword>
<feature type="binding site" evidence="12">
    <location>
        <position position="175"/>
    </location>
    <ligand>
        <name>Mg(2+)</name>
        <dbReference type="ChEBI" id="CHEBI:18420"/>
    </ligand>
</feature>
<evidence type="ECO:0000256" key="11">
    <source>
        <dbReference type="PIRNR" id="PIRNR006268"/>
    </source>
</evidence>
<evidence type="ECO:0000256" key="8">
    <source>
        <dbReference type="ARBA" id="ARBA00022842"/>
    </source>
</evidence>
<evidence type="ECO:0000256" key="9">
    <source>
        <dbReference type="ARBA" id="ARBA00031306"/>
    </source>
</evidence>
<keyword evidence="13" id="KW-0997">Cell inner membrane</keyword>